<name>A0ABM3R7Z8_SPIOL</name>
<evidence type="ECO:0000256" key="4">
    <source>
        <dbReference type="ARBA" id="ARBA00022722"/>
    </source>
</evidence>
<dbReference type="InterPro" id="IPR036397">
    <property type="entry name" value="RNaseH_sf"/>
</dbReference>
<dbReference type="PANTHER" id="PTHR35046:SF26">
    <property type="entry name" value="RNA-DIRECTED DNA POLYMERASE"/>
    <property type="match status" value="1"/>
</dbReference>
<dbReference type="Pfam" id="PF00665">
    <property type="entry name" value="rve"/>
    <property type="match status" value="1"/>
</dbReference>
<dbReference type="Gene3D" id="3.30.420.10">
    <property type="entry name" value="Ribonuclease H-like superfamily/Ribonuclease H"/>
    <property type="match status" value="1"/>
</dbReference>
<evidence type="ECO:0000313" key="10">
    <source>
        <dbReference type="Proteomes" id="UP000813463"/>
    </source>
</evidence>
<protein>
    <recommendedName>
        <fullName evidence="1">RNA-directed DNA polymerase</fullName>
        <ecNumber evidence="1">2.7.7.49</ecNumber>
    </recommendedName>
</protein>
<evidence type="ECO:0000259" key="9">
    <source>
        <dbReference type="PROSITE" id="PS50994"/>
    </source>
</evidence>
<dbReference type="Proteomes" id="UP000813463">
    <property type="component" value="Chromosome 2"/>
</dbReference>
<dbReference type="InterPro" id="IPR041588">
    <property type="entry name" value="Integrase_H2C2"/>
</dbReference>
<keyword evidence="4" id="KW-0540">Nuclease</keyword>
<keyword evidence="5" id="KW-0255">Endonuclease</keyword>
<feature type="compositionally biased region" description="Basic and acidic residues" evidence="8">
    <location>
        <begin position="30"/>
        <end position="39"/>
    </location>
</feature>
<feature type="region of interest" description="Disordered" evidence="8">
    <location>
        <begin position="20"/>
        <end position="39"/>
    </location>
</feature>
<reference evidence="11" key="2">
    <citation type="submission" date="2025-08" db="UniProtKB">
        <authorList>
            <consortium name="RefSeq"/>
        </authorList>
    </citation>
    <scope>IDENTIFICATION</scope>
    <source>
        <tissue evidence="11">Leaf</tissue>
    </source>
</reference>
<evidence type="ECO:0000256" key="7">
    <source>
        <dbReference type="ARBA" id="ARBA00022918"/>
    </source>
</evidence>
<dbReference type="SUPFAM" id="SSF53098">
    <property type="entry name" value="Ribonuclease H-like"/>
    <property type="match status" value="1"/>
</dbReference>
<gene>
    <name evidence="11" type="primary">LOC130467281</name>
</gene>
<dbReference type="InterPro" id="IPR056924">
    <property type="entry name" value="SH3_Tf2-1"/>
</dbReference>
<dbReference type="InterPro" id="IPR012337">
    <property type="entry name" value="RNaseH-like_sf"/>
</dbReference>
<evidence type="ECO:0000256" key="5">
    <source>
        <dbReference type="ARBA" id="ARBA00022759"/>
    </source>
</evidence>
<dbReference type="InterPro" id="IPR021109">
    <property type="entry name" value="Peptidase_aspartic_dom_sf"/>
</dbReference>
<dbReference type="InterPro" id="IPR041373">
    <property type="entry name" value="RT_RNaseH"/>
</dbReference>
<feature type="domain" description="Integrase catalytic" evidence="9">
    <location>
        <begin position="633"/>
        <end position="793"/>
    </location>
</feature>
<keyword evidence="7" id="KW-0695">RNA-directed DNA polymerase</keyword>
<evidence type="ECO:0000256" key="2">
    <source>
        <dbReference type="ARBA" id="ARBA00022679"/>
    </source>
</evidence>
<dbReference type="PROSITE" id="PS50994">
    <property type="entry name" value="INTEGRASE"/>
    <property type="match status" value="1"/>
</dbReference>
<dbReference type="SUPFAM" id="SSF56672">
    <property type="entry name" value="DNA/RNA polymerases"/>
    <property type="match status" value="1"/>
</dbReference>
<dbReference type="Gene3D" id="3.10.10.10">
    <property type="entry name" value="HIV Type 1 Reverse Transcriptase, subunit A, domain 1"/>
    <property type="match status" value="1"/>
</dbReference>
<proteinExistence type="predicted"/>
<dbReference type="InterPro" id="IPR043502">
    <property type="entry name" value="DNA/RNA_pol_sf"/>
</dbReference>
<dbReference type="Pfam" id="PF24626">
    <property type="entry name" value="SH3_Tf2-1"/>
    <property type="match status" value="1"/>
</dbReference>
<dbReference type="CDD" id="cd09274">
    <property type="entry name" value="RNase_HI_RT_Ty3"/>
    <property type="match status" value="1"/>
</dbReference>
<dbReference type="PANTHER" id="PTHR35046">
    <property type="entry name" value="ZINC KNUCKLE (CCHC-TYPE) FAMILY PROTEIN"/>
    <property type="match status" value="1"/>
</dbReference>
<dbReference type="CDD" id="cd00303">
    <property type="entry name" value="retropepsin_like"/>
    <property type="match status" value="1"/>
</dbReference>
<dbReference type="RefSeq" id="XP_056691729.1">
    <property type="nucleotide sequence ID" value="XM_056835751.1"/>
</dbReference>
<feature type="non-terminal residue" evidence="11">
    <location>
        <position position="853"/>
    </location>
</feature>
<dbReference type="Gene3D" id="1.10.340.70">
    <property type="match status" value="1"/>
</dbReference>
<evidence type="ECO:0000256" key="6">
    <source>
        <dbReference type="ARBA" id="ARBA00022801"/>
    </source>
</evidence>
<dbReference type="EC" id="2.7.7.49" evidence="1"/>
<keyword evidence="10" id="KW-1185">Reference proteome</keyword>
<sequence length="853" mass="96640">MRDLSEKCKQKEEELLQLDSKFTQMELQPEEARKEVANSKEVLRQSAELGERSIRGDLPELHAPFLGLHSGEEAGRRLSCIRKLVFADSSITSDLAGSQKCQGFGHYQNACPNKRVVTLRESGDEEEEEEYEAPIYDTNLVLRALQTQISPTHLDQRDQLFHTKCLVKDKWCSVIVDGGSCTNAASSEMVSKLGLITTAHPRPYALHWLDDGNSVKVSKQVRVGLTMGSYVDEVLCDVIPMDACHILLGRPWQFDRDFKDVFPDELPPGLPPNRGIEHQIDLIPGTSLPNKAAYRCNPEETKELQKQIDELVNRGYVRESLSPCAVPVLLVPKKDGTWRYVVSKDGVSVDQSKIEAIKSWPNPKTISEVRSFHGLASFYRRFIRDFSTITSPITSCLKKGAFVWGEDAQKAFDVIKERLCAAPILALPDFSQPFEVECDASGVGIGAVLIQGKRPIAYFSEKLGGARLNYCTYDKEFYAIVRALDHWSHYLRSSHFVLHSDHESLKYINGQQKLSPRHAKWVEFLQSFHFSSKYKDGKSNVVADALSRRYDGFLFKGNRLCIPKHSIRELLVREAHGGGLAGHFGIAKTLEILREHFFWPKMLGDVTNIVNKCVTCHMAKSSFKSGLYSPLPVPVLPWKDVSMDFIVALPRTQRGKDAIMVVVDRFSKMAHFIACHKTDDACNVADLYYKEIVRLHGIPKTIVSDRDSKFLSYFWNTLWRKVGTKLLFSTSHHPQTDGQTVVTNRTLGTLLRGLVSKTQKDWDVKLAHAEFAYNRSPTYATGHSPFEVVYGINPYLPLDLIPLPKDELFEEGDLVWVHLRKERFPSKRKNKLMPRAEGPYKVVARVNDNVYKI</sequence>
<dbReference type="GeneID" id="130467281"/>
<accession>A0ABM3R7Z8</accession>
<organism evidence="10 11">
    <name type="scientific">Spinacia oleracea</name>
    <name type="common">Spinach</name>
    <dbReference type="NCBI Taxonomy" id="3562"/>
    <lineage>
        <taxon>Eukaryota</taxon>
        <taxon>Viridiplantae</taxon>
        <taxon>Streptophyta</taxon>
        <taxon>Embryophyta</taxon>
        <taxon>Tracheophyta</taxon>
        <taxon>Spermatophyta</taxon>
        <taxon>Magnoliopsida</taxon>
        <taxon>eudicotyledons</taxon>
        <taxon>Gunneridae</taxon>
        <taxon>Pentapetalae</taxon>
        <taxon>Caryophyllales</taxon>
        <taxon>Chenopodiaceae</taxon>
        <taxon>Chenopodioideae</taxon>
        <taxon>Anserineae</taxon>
        <taxon>Spinacia</taxon>
    </lineage>
</organism>
<evidence type="ECO:0000256" key="3">
    <source>
        <dbReference type="ARBA" id="ARBA00022695"/>
    </source>
</evidence>
<dbReference type="InterPro" id="IPR001584">
    <property type="entry name" value="Integrase_cat-core"/>
</dbReference>
<evidence type="ECO:0000256" key="8">
    <source>
        <dbReference type="SAM" id="MobiDB-lite"/>
    </source>
</evidence>
<reference evidence="10" key="1">
    <citation type="journal article" date="2021" name="Nat. Commun.">
        <title>Genomic analyses provide insights into spinach domestication and the genetic basis of agronomic traits.</title>
        <authorList>
            <person name="Cai X."/>
            <person name="Sun X."/>
            <person name="Xu C."/>
            <person name="Sun H."/>
            <person name="Wang X."/>
            <person name="Ge C."/>
            <person name="Zhang Z."/>
            <person name="Wang Q."/>
            <person name="Fei Z."/>
            <person name="Jiao C."/>
            <person name="Wang Q."/>
        </authorList>
    </citation>
    <scope>NUCLEOTIDE SEQUENCE [LARGE SCALE GENOMIC DNA]</scope>
    <source>
        <strain evidence="10">cv. Varoflay</strain>
    </source>
</reference>
<dbReference type="Gene3D" id="2.40.70.10">
    <property type="entry name" value="Acid Proteases"/>
    <property type="match status" value="1"/>
</dbReference>
<dbReference type="Gene3D" id="3.30.70.270">
    <property type="match status" value="1"/>
</dbReference>
<dbReference type="Pfam" id="PF17917">
    <property type="entry name" value="RT_RNaseH"/>
    <property type="match status" value="1"/>
</dbReference>
<dbReference type="Pfam" id="PF17921">
    <property type="entry name" value="Integrase_H2C2"/>
    <property type="match status" value="1"/>
</dbReference>
<evidence type="ECO:0000313" key="11">
    <source>
        <dbReference type="RefSeq" id="XP_056691729.1"/>
    </source>
</evidence>
<evidence type="ECO:0000256" key="1">
    <source>
        <dbReference type="ARBA" id="ARBA00012493"/>
    </source>
</evidence>
<keyword evidence="6" id="KW-0378">Hydrolase</keyword>
<keyword evidence="3" id="KW-0548">Nucleotidyltransferase</keyword>
<keyword evidence="2" id="KW-0808">Transferase</keyword>
<dbReference type="InterPro" id="IPR043128">
    <property type="entry name" value="Rev_trsase/Diguanyl_cyclase"/>
</dbReference>